<keyword evidence="3" id="KW-1185">Reference proteome</keyword>
<organism evidence="2 3">
    <name type="scientific">Methylocapsa palsarum</name>
    <dbReference type="NCBI Taxonomy" id="1612308"/>
    <lineage>
        <taxon>Bacteria</taxon>
        <taxon>Pseudomonadati</taxon>
        <taxon>Pseudomonadota</taxon>
        <taxon>Alphaproteobacteria</taxon>
        <taxon>Hyphomicrobiales</taxon>
        <taxon>Beijerinckiaceae</taxon>
        <taxon>Methylocapsa</taxon>
    </lineage>
</organism>
<sequence>MTEFKADPCKGVFDSSETKNLSEAFEKADEIINRPETPLESEIDRDDLARHIISEALEGETQPDLLSRSAVAKMLIEQNADATEKPSSDAEIKAHSQDETVRKDPPSAP</sequence>
<accession>A0A1I4D6U6</accession>
<name>A0A1I4D6U6_9HYPH</name>
<dbReference type="AlphaFoldDB" id="A0A1I4D6U6"/>
<proteinExistence type="predicted"/>
<gene>
    <name evidence="2" type="ORF">SAMN05444581_1379</name>
</gene>
<protein>
    <submittedName>
        <fullName evidence="2">Uncharacterized protein</fullName>
    </submittedName>
</protein>
<feature type="compositionally biased region" description="Basic and acidic residues" evidence="1">
    <location>
        <begin position="82"/>
        <end position="109"/>
    </location>
</feature>
<evidence type="ECO:0000256" key="1">
    <source>
        <dbReference type="SAM" id="MobiDB-lite"/>
    </source>
</evidence>
<evidence type="ECO:0000313" key="2">
    <source>
        <dbReference type="EMBL" id="SFK87711.1"/>
    </source>
</evidence>
<feature type="region of interest" description="Disordered" evidence="1">
    <location>
        <begin position="78"/>
        <end position="109"/>
    </location>
</feature>
<dbReference type="Proteomes" id="UP000198755">
    <property type="component" value="Unassembled WGS sequence"/>
</dbReference>
<reference evidence="2 3" key="1">
    <citation type="submission" date="2016-10" db="EMBL/GenBank/DDBJ databases">
        <authorList>
            <person name="de Groot N.N."/>
        </authorList>
    </citation>
    <scope>NUCLEOTIDE SEQUENCE [LARGE SCALE GENOMIC DNA]</scope>
    <source>
        <strain evidence="2 3">NE2</strain>
    </source>
</reference>
<evidence type="ECO:0000313" key="3">
    <source>
        <dbReference type="Proteomes" id="UP000198755"/>
    </source>
</evidence>
<dbReference type="EMBL" id="FOSN01000037">
    <property type="protein sequence ID" value="SFK87711.1"/>
    <property type="molecule type" value="Genomic_DNA"/>
</dbReference>